<dbReference type="Gene3D" id="2.40.10.10">
    <property type="entry name" value="Trypsin-like serine proteases"/>
    <property type="match status" value="2"/>
</dbReference>
<keyword evidence="3 5" id="KW-1133">Transmembrane helix</keyword>
<dbReference type="InterPro" id="IPR043504">
    <property type="entry name" value="Peptidase_S1_PA_chymotrypsin"/>
</dbReference>
<name>A0A6J6MP28_9ZZZZ</name>
<dbReference type="InterPro" id="IPR033116">
    <property type="entry name" value="TRYPSIN_SER"/>
</dbReference>
<gene>
    <name evidence="6" type="ORF">UFOPK2282_01364</name>
</gene>
<reference evidence="6" key="1">
    <citation type="submission" date="2020-05" db="EMBL/GenBank/DDBJ databases">
        <authorList>
            <person name="Chiriac C."/>
            <person name="Salcher M."/>
            <person name="Ghai R."/>
            <person name="Kavagutti S V."/>
        </authorList>
    </citation>
    <scope>NUCLEOTIDE SEQUENCE</scope>
</reference>
<dbReference type="AlphaFoldDB" id="A0A6J6MP28"/>
<keyword evidence="2 5" id="KW-0812">Transmembrane</keyword>
<sequence>MSVVDWVLLGAVIIFAWAGWRQGFVAGLLSFAGFLGGGIAAALLLPDVIASYFSEGIVRALILIGAVLICALIGQSLTSILGRMLRAAITWTPVKYIDNAAGAALNVLALAVIVWIIATAIAMLPVSQTTTMVQQSKVVTTLDAIVPNQVRDVFIQLRDVVGEGSLPRVFSSISEVVGPEVKAPSEQLTTAGAIARASNSVVCISGSTDTCKTTLTGSGFFISEGVVLTNAHVVAGVVDPEVELGSERWPATVVFFDPRLDIAALQVDSSFVPSLSLQTIPPISGDDAAAIGYPGGTDLTVIPVRIRALIDARGDDIYGKSGVERKVISFRGTVIPGDSGGPLVSTKGEVLGMVFGSGISNKSTGYAIAASELNTAVATGIASQTPVSTGTCVVRD</sequence>
<keyword evidence="4 5" id="KW-0472">Membrane</keyword>
<dbReference type="GO" id="GO:0009403">
    <property type="term" value="P:toxin biosynthetic process"/>
    <property type="evidence" value="ECO:0007669"/>
    <property type="project" value="InterPro"/>
</dbReference>
<dbReference type="InterPro" id="IPR047680">
    <property type="entry name" value="MarP-like"/>
</dbReference>
<dbReference type="PRINTS" id="PR00834">
    <property type="entry name" value="PROTEASES2C"/>
</dbReference>
<comment type="subcellular location">
    <subcellularLocation>
        <location evidence="1">Membrane</location>
        <topology evidence="1">Multi-pass membrane protein</topology>
    </subcellularLocation>
</comment>
<feature type="transmembrane region" description="Helical" evidence="5">
    <location>
        <begin position="60"/>
        <end position="82"/>
    </location>
</feature>
<protein>
    <submittedName>
        <fullName evidence="6">Unannotated protein</fullName>
    </submittedName>
</protein>
<dbReference type="Pfam" id="PF13365">
    <property type="entry name" value="Trypsin_2"/>
    <property type="match status" value="1"/>
</dbReference>
<dbReference type="GO" id="GO:0006508">
    <property type="term" value="P:proteolysis"/>
    <property type="evidence" value="ECO:0007669"/>
    <property type="project" value="InterPro"/>
</dbReference>
<evidence type="ECO:0000256" key="5">
    <source>
        <dbReference type="SAM" id="Phobius"/>
    </source>
</evidence>
<dbReference type="PANTHER" id="PTHR43019">
    <property type="entry name" value="SERINE ENDOPROTEASE DEGS"/>
    <property type="match status" value="1"/>
</dbReference>
<evidence type="ECO:0000313" key="6">
    <source>
        <dbReference type="EMBL" id="CAB4676060.1"/>
    </source>
</evidence>
<dbReference type="Pfam" id="PF02674">
    <property type="entry name" value="Colicin_V"/>
    <property type="match status" value="1"/>
</dbReference>
<dbReference type="GO" id="GO:0016020">
    <property type="term" value="C:membrane"/>
    <property type="evidence" value="ECO:0007669"/>
    <property type="project" value="UniProtKB-SubCell"/>
</dbReference>
<dbReference type="SUPFAM" id="SSF50494">
    <property type="entry name" value="Trypsin-like serine proteases"/>
    <property type="match status" value="1"/>
</dbReference>
<evidence type="ECO:0000256" key="1">
    <source>
        <dbReference type="ARBA" id="ARBA00004141"/>
    </source>
</evidence>
<evidence type="ECO:0000256" key="3">
    <source>
        <dbReference type="ARBA" id="ARBA00022989"/>
    </source>
</evidence>
<dbReference type="GO" id="GO:0004252">
    <property type="term" value="F:serine-type endopeptidase activity"/>
    <property type="evidence" value="ECO:0007669"/>
    <property type="project" value="InterPro"/>
</dbReference>
<accession>A0A6J6MP28</accession>
<dbReference type="NCBIfam" id="NF033740">
    <property type="entry name" value="MarP_fam_protase"/>
    <property type="match status" value="1"/>
</dbReference>
<proteinExistence type="predicted"/>
<feature type="transmembrane region" description="Helical" evidence="5">
    <location>
        <begin position="31"/>
        <end position="54"/>
    </location>
</feature>
<evidence type="ECO:0000256" key="2">
    <source>
        <dbReference type="ARBA" id="ARBA00022692"/>
    </source>
</evidence>
<evidence type="ECO:0000256" key="4">
    <source>
        <dbReference type="ARBA" id="ARBA00023136"/>
    </source>
</evidence>
<organism evidence="6">
    <name type="scientific">freshwater metagenome</name>
    <dbReference type="NCBI Taxonomy" id="449393"/>
    <lineage>
        <taxon>unclassified sequences</taxon>
        <taxon>metagenomes</taxon>
        <taxon>ecological metagenomes</taxon>
    </lineage>
</organism>
<dbReference type="InterPro" id="IPR001940">
    <property type="entry name" value="Peptidase_S1C"/>
</dbReference>
<dbReference type="PANTHER" id="PTHR43019:SF23">
    <property type="entry name" value="PROTEASE DO-LIKE 5, CHLOROPLASTIC"/>
    <property type="match status" value="1"/>
</dbReference>
<dbReference type="EMBL" id="CAEZWR010000203">
    <property type="protein sequence ID" value="CAB4676060.1"/>
    <property type="molecule type" value="Genomic_DNA"/>
</dbReference>
<dbReference type="PROSITE" id="PS00135">
    <property type="entry name" value="TRYPSIN_SER"/>
    <property type="match status" value="1"/>
</dbReference>
<feature type="transmembrane region" description="Helical" evidence="5">
    <location>
        <begin position="6"/>
        <end position="24"/>
    </location>
</feature>
<feature type="transmembrane region" description="Helical" evidence="5">
    <location>
        <begin position="103"/>
        <end position="126"/>
    </location>
</feature>
<dbReference type="InterPro" id="IPR009003">
    <property type="entry name" value="Peptidase_S1_PA"/>
</dbReference>
<dbReference type="InterPro" id="IPR003825">
    <property type="entry name" value="Colicin-V_CvpA"/>
</dbReference>